<dbReference type="SUPFAM" id="SSF47336">
    <property type="entry name" value="ACP-like"/>
    <property type="match status" value="1"/>
</dbReference>
<dbReference type="Gene3D" id="1.10.1200.10">
    <property type="entry name" value="ACP-like"/>
    <property type="match status" value="1"/>
</dbReference>
<gene>
    <name evidence="2" type="ORF">HNP60_002440</name>
</gene>
<protein>
    <submittedName>
        <fullName evidence="2">Acyl carrier protein</fullName>
    </submittedName>
</protein>
<evidence type="ECO:0000313" key="3">
    <source>
        <dbReference type="Proteomes" id="UP001138540"/>
    </source>
</evidence>
<evidence type="ECO:0000259" key="1">
    <source>
        <dbReference type="PROSITE" id="PS50075"/>
    </source>
</evidence>
<dbReference type="PROSITE" id="PS50075">
    <property type="entry name" value="CARRIER"/>
    <property type="match status" value="1"/>
</dbReference>
<name>A0ABR6NH89_9SPHN</name>
<dbReference type="InterPro" id="IPR036736">
    <property type="entry name" value="ACP-like_sf"/>
</dbReference>
<reference evidence="2 3" key="1">
    <citation type="submission" date="2020-08" db="EMBL/GenBank/DDBJ databases">
        <title>Exploring microbial biodiversity for novel pathways involved in the catabolism of aromatic compounds derived from lignin.</title>
        <authorList>
            <person name="Elkins J."/>
        </authorList>
    </citation>
    <scope>NUCLEOTIDE SEQUENCE [LARGE SCALE GENOMIC DNA]</scope>
    <source>
        <strain evidence="2 3">B1D3A</strain>
    </source>
</reference>
<organism evidence="2 3">
    <name type="scientific">Sphingobium lignivorans</name>
    <dbReference type="NCBI Taxonomy" id="2735886"/>
    <lineage>
        <taxon>Bacteria</taxon>
        <taxon>Pseudomonadati</taxon>
        <taxon>Pseudomonadota</taxon>
        <taxon>Alphaproteobacteria</taxon>
        <taxon>Sphingomonadales</taxon>
        <taxon>Sphingomonadaceae</taxon>
        <taxon>Sphingobium</taxon>
    </lineage>
</organism>
<proteinExistence type="predicted"/>
<accession>A0ABR6NH89</accession>
<dbReference type="EMBL" id="JACHKA010000001">
    <property type="protein sequence ID" value="MBB5986466.1"/>
    <property type="molecule type" value="Genomic_DNA"/>
</dbReference>
<dbReference type="InterPro" id="IPR009081">
    <property type="entry name" value="PP-bd_ACP"/>
</dbReference>
<keyword evidence="3" id="KW-1185">Reference proteome</keyword>
<comment type="caution">
    <text evidence="2">The sequence shown here is derived from an EMBL/GenBank/DDBJ whole genome shotgun (WGS) entry which is preliminary data.</text>
</comment>
<evidence type="ECO:0000313" key="2">
    <source>
        <dbReference type="EMBL" id="MBB5986466.1"/>
    </source>
</evidence>
<feature type="domain" description="Carrier" evidence="1">
    <location>
        <begin position="1"/>
        <end position="81"/>
    </location>
</feature>
<dbReference type="Pfam" id="PF00550">
    <property type="entry name" value="PP-binding"/>
    <property type="match status" value="1"/>
</dbReference>
<sequence length="86" mass="9249">MADTALRRSLAEALGLDEARVAAFDAQTPLFGALPELDSMAVATLLTDLEDRLSIIIDDDDIDMESFETFGGLHALLARKLDAKLG</sequence>
<dbReference type="Proteomes" id="UP001138540">
    <property type="component" value="Unassembled WGS sequence"/>
</dbReference>